<dbReference type="Proteomes" id="UP001633002">
    <property type="component" value="Unassembled WGS sequence"/>
</dbReference>
<dbReference type="AlphaFoldDB" id="A0ABD3GLF5"/>
<proteinExistence type="predicted"/>
<evidence type="ECO:0000256" key="1">
    <source>
        <dbReference type="SAM" id="MobiDB-lite"/>
    </source>
</evidence>
<evidence type="ECO:0000313" key="2">
    <source>
        <dbReference type="EMBL" id="KAL3679259.1"/>
    </source>
</evidence>
<sequence>MAAAAAAAAAVGAAMSMANNDDNVMKAMGSTKYYDEKLDDQDEAWAIKQRQGRKSDAILSCPACFTTLCIDCQRHEQYVHQYRAMFVRNCRVVHDEILRLPAERLTKRTRKSRKKKLLSGSGSSAPDEPEQEGNQPQDEIFKPVRCVVCETEVALQDSDEVFHFHNVIPSYS</sequence>
<dbReference type="InterPro" id="IPR019370">
    <property type="entry name" value="E2F-assoc_phosphoprotein"/>
</dbReference>
<evidence type="ECO:0008006" key="4">
    <source>
        <dbReference type="Google" id="ProtNLM"/>
    </source>
</evidence>
<reference evidence="2 3" key="1">
    <citation type="submission" date="2024-09" db="EMBL/GenBank/DDBJ databases">
        <title>Chromosome-scale assembly of Riccia sorocarpa.</title>
        <authorList>
            <person name="Paukszto L."/>
        </authorList>
    </citation>
    <scope>NUCLEOTIDE SEQUENCE [LARGE SCALE GENOMIC DNA]</scope>
    <source>
        <strain evidence="2">LP-2024</strain>
        <tissue evidence="2">Aerial parts of the thallus</tissue>
    </source>
</reference>
<gene>
    <name evidence="2" type="ORF">R1sor_022215</name>
</gene>
<name>A0ABD3GLF5_9MARC</name>
<dbReference type="PANTHER" id="PTHR15967:SF0">
    <property type="entry name" value="E2F-ASSOCIATED PHOSPHOPROTEIN"/>
    <property type="match status" value="1"/>
</dbReference>
<organism evidence="2 3">
    <name type="scientific">Riccia sorocarpa</name>
    <dbReference type="NCBI Taxonomy" id="122646"/>
    <lineage>
        <taxon>Eukaryota</taxon>
        <taxon>Viridiplantae</taxon>
        <taxon>Streptophyta</taxon>
        <taxon>Embryophyta</taxon>
        <taxon>Marchantiophyta</taxon>
        <taxon>Marchantiopsida</taxon>
        <taxon>Marchantiidae</taxon>
        <taxon>Marchantiales</taxon>
        <taxon>Ricciaceae</taxon>
        <taxon>Riccia</taxon>
    </lineage>
</organism>
<comment type="caution">
    <text evidence="2">The sequence shown here is derived from an EMBL/GenBank/DDBJ whole genome shotgun (WGS) entry which is preliminary data.</text>
</comment>
<feature type="region of interest" description="Disordered" evidence="1">
    <location>
        <begin position="109"/>
        <end position="138"/>
    </location>
</feature>
<dbReference type="EMBL" id="JBJQOH010000007">
    <property type="protein sequence ID" value="KAL3679259.1"/>
    <property type="molecule type" value="Genomic_DNA"/>
</dbReference>
<protein>
    <recommendedName>
        <fullName evidence="4">E2F-associated phosphoprotein</fullName>
    </recommendedName>
</protein>
<dbReference type="PANTHER" id="PTHR15967">
    <property type="entry name" value="E2F-ASSOCIATED PHOSPHOPROTEIN"/>
    <property type="match status" value="1"/>
</dbReference>
<dbReference type="Pfam" id="PF10238">
    <property type="entry name" value="Eapp_C"/>
    <property type="match status" value="1"/>
</dbReference>
<keyword evidence="3" id="KW-1185">Reference proteome</keyword>
<accession>A0ABD3GLF5</accession>
<evidence type="ECO:0000313" key="3">
    <source>
        <dbReference type="Proteomes" id="UP001633002"/>
    </source>
</evidence>